<dbReference type="InterPro" id="IPR050638">
    <property type="entry name" value="AA-Vitamin_Transporters"/>
</dbReference>
<dbReference type="InterPro" id="IPR000620">
    <property type="entry name" value="EamA_dom"/>
</dbReference>
<organism evidence="8 10">
    <name type="scientific">Saliniramus fredricksonii</name>
    <dbReference type="NCBI Taxonomy" id="1653334"/>
    <lineage>
        <taxon>Bacteria</taxon>
        <taxon>Pseudomonadati</taxon>
        <taxon>Pseudomonadota</taxon>
        <taxon>Alphaproteobacteria</taxon>
        <taxon>Hyphomicrobiales</taxon>
        <taxon>Salinarimonadaceae</taxon>
        <taxon>Saliniramus</taxon>
    </lineage>
</organism>
<evidence type="ECO:0000259" key="7">
    <source>
        <dbReference type="Pfam" id="PF00892"/>
    </source>
</evidence>
<feature type="transmembrane region" description="Helical" evidence="6">
    <location>
        <begin position="168"/>
        <end position="184"/>
    </location>
</feature>
<keyword evidence="11" id="KW-1185">Reference proteome</keyword>
<evidence type="ECO:0000256" key="2">
    <source>
        <dbReference type="ARBA" id="ARBA00007362"/>
    </source>
</evidence>
<feature type="domain" description="EamA" evidence="7">
    <location>
        <begin position="23"/>
        <end position="148"/>
    </location>
</feature>
<feature type="transmembrane region" description="Helical" evidence="6">
    <location>
        <begin position="21"/>
        <end position="46"/>
    </location>
</feature>
<keyword evidence="4 6" id="KW-1133">Transmembrane helix</keyword>
<keyword evidence="5 6" id="KW-0472">Membrane</keyword>
<dbReference type="InterPro" id="IPR037185">
    <property type="entry name" value="EmrE-like"/>
</dbReference>
<dbReference type="PANTHER" id="PTHR32322:SF2">
    <property type="entry name" value="EAMA DOMAIN-CONTAINING PROTEIN"/>
    <property type="match status" value="1"/>
</dbReference>
<comment type="caution">
    <text evidence="8">The sequence shown here is derived from an EMBL/GenBank/DDBJ whole genome shotgun (WGS) entry which is preliminary data.</text>
</comment>
<dbReference type="SUPFAM" id="SSF103481">
    <property type="entry name" value="Multidrug resistance efflux transporter EmrE"/>
    <property type="match status" value="2"/>
</dbReference>
<evidence type="ECO:0000313" key="11">
    <source>
        <dbReference type="Proteomes" id="UP000182800"/>
    </source>
</evidence>
<feature type="transmembrane region" description="Helical" evidence="6">
    <location>
        <begin position="139"/>
        <end position="156"/>
    </location>
</feature>
<keyword evidence="3 6" id="KW-0812">Transmembrane</keyword>
<protein>
    <submittedName>
        <fullName evidence="9">EamA-like transporter family protein</fullName>
    </submittedName>
    <submittedName>
        <fullName evidence="8">Permeases of the drug/metabolite transporter (DMT) superfamily</fullName>
    </submittedName>
</protein>
<dbReference type="Proteomes" id="UP000050497">
    <property type="component" value="Unassembled WGS sequence"/>
</dbReference>
<evidence type="ECO:0000313" key="9">
    <source>
        <dbReference type="EMBL" id="SCC78623.1"/>
    </source>
</evidence>
<dbReference type="EMBL" id="FMBM01000001">
    <property type="protein sequence ID" value="SCC78623.1"/>
    <property type="molecule type" value="Genomic_DNA"/>
</dbReference>
<dbReference type="Pfam" id="PF00892">
    <property type="entry name" value="EamA"/>
    <property type="match status" value="2"/>
</dbReference>
<evidence type="ECO:0000256" key="1">
    <source>
        <dbReference type="ARBA" id="ARBA00004141"/>
    </source>
</evidence>
<feature type="transmembrane region" description="Helical" evidence="6">
    <location>
        <begin position="283"/>
        <end position="300"/>
    </location>
</feature>
<comment type="subcellular location">
    <subcellularLocation>
        <location evidence="1">Membrane</location>
        <topology evidence="1">Multi-pass membrane protein</topology>
    </subcellularLocation>
</comment>
<evidence type="ECO:0000313" key="10">
    <source>
        <dbReference type="Proteomes" id="UP000050497"/>
    </source>
</evidence>
<dbReference type="STRING" id="1653334.GA0071312_0397"/>
<dbReference type="Proteomes" id="UP000182800">
    <property type="component" value="Unassembled WGS sequence"/>
</dbReference>
<evidence type="ECO:0000256" key="4">
    <source>
        <dbReference type="ARBA" id="ARBA00022989"/>
    </source>
</evidence>
<dbReference type="AlphaFoldDB" id="A0A0P7ZVL0"/>
<feature type="transmembrane region" description="Helical" evidence="6">
    <location>
        <begin position="85"/>
        <end position="104"/>
    </location>
</feature>
<comment type="similarity">
    <text evidence="2">Belongs to the EamA transporter family.</text>
</comment>
<feature type="transmembrane region" description="Helical" evidence="6">
    <location>
        <begin position="196"/>
        <end position="216"/>
    </location>
</feature>
<gene>
    <name evidence="9" type="ORF">GA0071312_0397</name>
    <name evidence="8" type="ORF">HLUCCO17_17100</name>
</gene>
<evidence type="ECO:0000256" key="5">
    <source>
        <dbReference type="ARBA" id="ARBA00023136"/>
    </source>
</evidence>
<feature type="domain" description="EamA" evidence="7">
    <location>
        <begin position="165"/>
        <end position="298"/>
    </location>
</feature>
<feature type="transmembrane region" description="Helical" evidence="6">
    <location>
        <begin position="52"/>
        <end position="73"/>
    </location>
</feature>
<dbReference type="PATRIC" id="fig|1653334.4.peg.1384"/>
<evidence type="ECO:0000256" key="3">
    <source>
        <dbReference type="ARBA" id="ARBA00022692"/>
    </source>
</evidence>
<sequence length="307" mass="32090">MFCLPSTNIGGREVAERVERIGLGLMLGAVGVVIFGGTLPFTRLAVAGLDPWFVTVGRAAIAGVLAALVLLATRRRLPDARSLRILALISLCLVAGFPAFSALAMTRVEASHGGVVLGILPLVTAVIAIRVAGERPAPAFWIAAIAGATIVTGFALRDGISGVGFGELWLAGTIVSGALGYALSGQLARTMPGWEVISWALVLALPIAVPAAIALWPADMAMVPEASWWGFAYVTLMSQYLAFFAWNAGLAMGGVSRVSQVQLLQIFVTLIIAAFLNGEQIDAVTWIVAALVVVIVRMASRARTTRG</sequence>
<feature type="transmembrane region" description="Helical" evidence="6">
    <location>
        <begin position="258"/>
        <end position="277"/>
    </location>
</feature>
<accession>A0A0P7ZVL0</accession>
<feature type="transmembrane region" description="Helical" evidence="6">
    <location>
        <begin position="228"/>
        <end position="246"/>
    </location>
</feature>
<dbReference type="EMBL" id="LJSX01000041">
    <property type="protein sequence ID" value="KPQ08763.1"/>
    <property type="molecule type" value="Genomic_DNA"/>
</dbReference>
<evidence type="ECO:0000313" key="8">
    <source>
        <dbReference type="EMBL" id="KPQ08763.1"/>
    </source>
</evidence>
<name>A0A0P7ZVL0_9HYPH</name>
<reference evidence="9 11" key="2">
    <citation type="submission" date="2016-08" db="EMBL/GenBank/DDBJ databases">
        <authorList>
            <person name="Varghese N."/>
            <person name="Submissions Spin"/>
        </authorList>
    </citation>
    <scope>NUCLEOTIDE SEQUENCE [LARGE SCALE GENOMIC DNA]</scope>
    <source>
        <strain evidence="9 11">HL-109</strain>
    </source>
</reference>
<dbReference type="PANTHER" id="PTHR32322">
    <property type="entry name" value="INNER MEMBRANE TRANSPORTER"/>
    <property type="match status" value="1"/>
</dbReference>
<feature type="transmembrane region" description="Helical" evidence="6">
    <location>
        <begin position="110"/>
        <end position="132"/>
    </location>
</feature>
<dbReference type="GO" id="GO:0016020">
    <property type="term" value="C:membrane"/>
    <property type="evidence" value="ECO:0007669"/>
    <property type="project" value="UniProtKB-SubCell"/>
</dbReference>
<reference evidence="8 10" key="1">
    <citation type="submission" date="2015-09" db="EMBL/GenBank/DDBJ databases">
        <title>Identification and resolution of microdiversity through metagenomic sequencing of parallel consortia.</title>
        <authorList>
            <person name="Nelson W.C."/>
            <person name="Romine M.F."/>
            <person name="Lindemann S.R."/>
        </authorList>
    </citation>
    <scope>NUCLEOTIDE SEQUENCE [LARGE SCALE GENOMIC DNA]</scope>
    <source>
        <strain evidence="8">HL-109</strain>
    </source>
</reference>
<proteinExistence type="inferred from homology"/>
<dbReference type="OrthoDB" id="9784288at2"/>
<evidence type="ECO:0000256" key="6">
    <source>
        <dbReference type="SAM" id="Phobius"/>
    </source>
</evidence>